<organism evidence="5 6">
    <name type="scientific">Tectimicrobiota bacterium</name>
    <dbReference type="NCBI Taxonomy" id="2528274"/>
    <lineage>
        <taxon>Bacteria</taxon>
        <taxon>Pseudomonadati</taxon>
        <taxon>Nitrospinota/Tectimicrobiota group</taxon>
        <taxon>Candidatus Tectimicrobiota</taxon>
    </lineage>
</organism>
<sequence>MEAEEVYKRLADELDKFDIGVPREEELFEILRMRYTPEEAEFAVHLTYVPETAQVIGERAGMEPEEVERMLERMREKGLVFFIDTKKGRKWSHIVFFGVNIQMPFHKMGDPAKEHPELQKLARLWERYYDKSLGNRMHEPRTSFLKVLPVERAIPTNVQVLPYQKVSEIIGNTNFIALLPCACRIALKKCDKPTDNCFAFDSLGKFFVGSGAGREIGKEEALRVLDQTEEDGLVHTTNNVKEAITFICNCCECCCHLMRRFPQLQRARVMASSGFVAENDAADCTGCAVCTGVCQVKAISLVDNVACIDEERCIGCGLCVRHCPTDCLKLRPLAGVDIPSTFDDLWNTRARERQEGPSK</sequence>
<keyword evidence="2" id="KW-0408">Iron</keyword>
<feature type="domain" description="4Fe-4S ferredoxin-type" evidence="4">
    <location>
        <begin position="275"/>
        <end position="303"/>
    </location>
</feature>
<dbReference type="Pfam" id="PF00037">
    <property type="entry name" value="Fer4"/>
    <property type="match status" value="1"/>
</dbReference>
<evidence type="ECO:0000256" key="3">
    <source>
        <dbReference type="ARBA" id="ARBA00023014"/>
    </source>
</evidence>
<dbReference type="EMBL" id="JACQWF010000248">
    <property type="protein sequence ID" value="MBI4595812.1"/>
    <property type="molecule type" value="Genomic_DNA"/>
</dbReference>
<reference evidence="5" key="1">
    <citation type="submission" date="2020-07" db="EMBL/GenBank/DDBJ databases">
        <title>Huge and variable diversity of episymbiotic CPR bacteria and DPANN archaea in groundwater ecosystems.</title>
        <authorList>
            <person name="He C.Y."/>
            <person name="Keren R."/>
            <person name="Whittaker M."/>
            <person name="Farag I.F."/>
            <person name="Doudna J."/>
            <person name="Cate J.H.D."/>
            <person name="Banfield J.F."/>
        </authorList>
    </citation>
    <scope>NUCLEOTIDE SEQUENCE</scope>
    <source>
        <strain evidence="5">NC_groundwater_1482_Ag_S-0.65um_47_24</strain>
    </source>
</reference>
<dbReference type="Gene3D" id="3.30.70.20">
    <property type="match status" value="1"/>
</dbReference>
<comment type="caution">
    <text evidence="5">The sequence shown here is derived from an EMBL/GenBank/DDBJ whole genome shotgun (WGS) entry which is preliminary data.</text>
</comment>
<evidence type="ECO:0000313" key="6">
    <source>
        <dbReference type="Proteomes" id="UP000772181"/>
    </source>
</evidence>
<dbReference type="InterPro" id="IPR017896">
    <property type="entry name" value="4Fe4S_Fe-S-bd"/>
</dbReference>
<keyword evidence="3" id="KW-0411">Iron-sulfur</keyword>
<proteinExistence type="predicted"/>
<dbReference type="AlphaFoldDB" id="A0A933GLJ3"/>
<dbReference type="PROSITE" id="PS00198">
    <property type="entry name" value="4FE4S_FER_1"/>
    <property type="match status" value="1"/>
</dbReference>
<accession>A0A933GLJ3</accession>
<name>A0A933GLJ3_UNCTE</name>
<evidence type="ECO:0000256" key="2">
    <source>
        <dbReference type="ARBA" id="ARBA00023004"/>
    </source>
</evidence>
<evidence type="ECO:0000259" key="4">
    <source>
        <dbReference type="PROSITE" id="PS51379"/>
    </source>
</evidence>
<dbReference type="GO" id="GO:0046872">
    <property type="term" value="F:metal ion binding"/>
    <property type="evidence" value="ECO:0007669"/>
    <property type="project" value="UniProtKB-KW"/>
</dbReference>
<dbReference type="GO" id="GO:0051536">
    <property type="term" value="F:iron-sulfur cluster binding"/>
    <property type="evidence" value="ECO:0007669"/>
    <property type="project" value="UniProtKB-KW"/>
</dbReference>
<evidence type="ECO:0000313" key="5">
    <source>
        <dbReference type="EMBL" id="MBI4595812.1"/>
    </source>
</evidence>
<dbReference type="InterPro" id="IPR017900">
    <property type="entry name" value="4Fe4S_Fe_S_CS"/>
</dbReference>
<evidence type="ECO:0000256" key="1">
    <source>
        <dbReference type="ARBA" id="ARBA00022723"/>
    </source>
</evidence>
<dbReference type="PROSITE" id="PS51379">
    <property type="entry name" value="4FE4S_FER_2"/>
    <property type="match status" value="2"/>
</dbReference>
<keyword evidence="1" id="KW-0479">Metal-binding</keyword>
<feature type="domain" description="4Fe-4S ferredoxin-type" evidence="4">
    <location>
        <begin position="304"/>
        <end position="333"/>
    </location>
</feature>
<dbReference type="SUPFAM" id="SSF54862">
    <property type="entry name" value="4Fe-4S ferredoxins"/>
    <property type="match status" value="1"/>
</dbReference>
<gene>
    <name evidence="5" type="ORF">HY730_05460</name>
</gene>
<protein>
    <submittedName>
        <fullName evidence="5">4Fe-4S binding protein</fullName>
    </submittedName>
</protein>
<dbReference type="Proteomes" id="UP000772181">
    <property type="component" value="Unassembled WGS sequence"/>
</dbReference>